<sequence length="254" mass="29592">MAKVFLLNGTVIFSPERNVLHAKSDETKRIALSNPATRCLYLLIQQQGQVIERDYFFEHVWFINGAQVTNNTFYQNISLLRRAFKELGLNEELIVTVPKVGIRLERQLNVVEQEAEVPRSEKPLAEPVSAMKAMPIAPRRRLLWWVVATAVSCIVAAIVTWQTQFDSRLSRYEPLSVVKGCHWYGNQDVLNFDKHQQFIKASQLDCHSYPWIYLTMYPNFPRISALTCRQQYSRWRDNDCVTHYYFTESRNVGA</sequence>
<proteinExistence type="predicted"/>
<protein>
    <submittedName>
        <fullName evidence="5">Winged helix-turn-helix domain-containing protein</fullName>
    </submittedName>
</protein>
<keyword evidence="3" id="KW-0812">Transmembrane</keyword>
<name>A0AAP4FZ46_9ENTR</name>
<dbReference type="GO" id="GO:0000160">
    <property type="term" value="P:phosphorelay signal transduction system"/>
    <property type="evidence" value="ECO:0007669"/>
    <property type="project" value="InterPro"/>
</dbReference>
<dbReference type="GO" id="GO:0003677">
    <property type="term" value="F:DNA binding"/>
    <property type="evidence" value="ECO:0007669"/>
    <property type="project" value="UniProtKB-UniRule"/>
</dbReference>
<organism evidence="5 6">
    <name type="scientific">Lelliottia wanjuensis</name>
    <dbReference type="NCBI Taxonomy" id="3050585"/>
    <lineage>
        <taxon>Bacteria</taxon>
        <taxon>Pseudomonadati</taxon>
        <taxon>Pseudomonadota</taxon>
        <taxon>Gammaproteobacteria</taxon>
        <taxon>Enterobacterales</taxon>
        <taxon>Enterobacteriaceae</taxon>
        <taxon>Lelliottia</taxon>
    </lineage>
</organism>
<evidence type="ECO:0000313" key="5">
    <source>
        <dbReference type="EMBL" id="MDK9366378.1"/>
    </source>
</evidence>
<dbReference type="GO" id="GO:0006355">
    <property type="term" value="P:regulation of DNA-templated transcription"/>
    <property type="evidence" value="ECO:0007669"/>
    <property type="project" value="InterPro"/>
</dbReference>
<dbReference type="InterPro" id="IPR016032">
    <property type="entry name" value="Sig_transdc_resp-reg_C-effctor"/>
</dbReference>
<feature type="DNA-binding region" description="OmpR/PhoB-type" evidence="2">
    <location>
        <begin position="2"/>
        <end position="106"/>
    </location>
</feature>
<dbReference type="PROSITE" id="PS51755">
    <property type="entry name" value="OMPR_PHOB"/>
    <property type="match status" value="1"/>
</dbReference>
<dbReference type="SUPFAM" id="SSF46894">
    <property type="entry name" value="C-terminal effector domain of the bipartite response regulators"/>
    <property type="match status" value="1"/>
</dbReference>
<feature type="transmembrane region" description="Helical" evidence="3">
    <location>
        <begin position="142"/>
        <end position="161"/>
    </location>
</feature>
<dbReference type="EMBL" id="JASSOM010000094">
    <property type="protein sequence ID" value="MDK9366378.1"/>
    <property type="molecule type" value="Genomic_DNA"/>
</dbReference>
<gene>
    <name evidence="5" type="ORF">QQF32_24585</name>
</gene>
<evidence type="ECO:0000256" key="2">
    <source>
        <dbReference type="PROSITE-ProRule" id="PRU01091"/>
    </source>
</evidence>
<dbReference type="RefSeq" id="WP_285148793.1">
    <property type="nucleotide sequence ID" value="NZ_JASSOM010000094.1"/>
</dbReference>
<feature type="domain" description="OmpR/PhoB-type" evidence="4">
    <location>
        <begin position="2"/>
        <end position="106"/>
    </location>
</feature>
<dbReference type="InterPro" id="IPR036388">
    <property type="entry name" value="WH-like_DNA-bd_sf"/>
</dbReference>
<dbReference type="Proteomes" id="UP001223214">
    <property type="component" value="Unassembled WGS sequence"/>
</dbReference>
<dbReference type="AlphaFoldDB" id="A0AAP4FZ46"/>
<evidence type="ECO:0000256" key="3">
    <source>
        <dbReference type="SAM" id="Phobius"/>
    </source>
</evidence>
<evidence type="ECO:0000256" key="1">
    <source>
        <dbReference type="ARBA" id="ARBA00023125"/>
    </source>
</evidence>
<reference evidence="5 6" key="1">
    <citation type="submission" date="2023-06" db="EMBL/GenBank/DDBJ databases">
        <title>Identification and characterization of antibiotic-resistant Gram-negative bacteria.</title>
        <authorList>
            <person name="Cho G.-S."/>
            <person name="Lee J."/>
            <person name="Tai E."/>
            <person name="Jeong S."/>
            <person name="Kim I."/>
            <person name="Kim B.-E."/>
            <person name="Jeong M.-I."/>
            <person name="Oh K.-K."/>
            <person name="Franz C.M.A.P."/>
        </authorList>
    </citation>
    <scope>NUCLEOTIDE SEQUENCE [LARGE SCALE GENOMIC DNA]</scope>
    <source>
        <strain evidence="5 6">V106_12</strain>
    </source>
</reference>
<accession>A0AAP4FZ46</accession>
<keyword evidence="3" id="KW-1133">Transmembrane helix</keyword>
<evidence type="ECO:0000259" key="4">
    <source>
        <dbReference type="PROSITE" id="PS51755"/>
    </source>
</evidence>
<keyword evidence="1 2" id="KW-0238">DNA-binding</keyword>
<keyword evidence="3" id="KW-0472">Membrane</keyword>
<comment type="caution">
    <text evidence="5">The sequence shown here is derived from an EMBL/GenBank/DDBJ whole genome shotgun (WGS) entry which is preliminary data.</text>
</comment>
<dbReference type="SMART" id="SM00862">
    <property type="entry name" value="Trans_reg_C"/>
    <property type="match status" value="1"/>
</dbReference>
<keyword evidence="6" id="KW-1185">Reference proteome</keyword>
<dbReference type="Gene3D" id="1.10.10.10">
    <property type="entry name" value="Winged helix-like DNA-binding domain superfamily/Winged helix DNA-binding domain"/>
    <property type="match status" value="1"/>
</dbReference>
<dbReference type="CDD" id="cd00383">
    <property type="entry name" value="trans_reg_C"/>
    <property type="match status" value="1"/>
</dbReference>
<dbReference type="InterPro" id="IPR001867">
    <property type="entry name" value="OmpR/PhoB-type_DNA-bd"/>
</dbReference>
<evidence type="ECO:0000313" key="6">
    <source>
        <dbReference type="Proteomes" id="UP001223214"/>
    </source>
</evidence>
<dbReference type="Pfam" id="PF00486">
    <property type="entry name" value="Trans_reg_C"/>
    <property type="match status" value="1"/>
</dbReference>